<dbReference type="PANTHER" id="PTHR46880">
    <property type="entry name" value="RAS-ASSOCIATING DOMAIN-CONTAINING PROTEIN"/>
    <property type="match status" value="1"/>
</dbReference>
<dbReference type="EMBL" id="LGRX02021133">
    <property type="protein sequence ID" value="KAK3257018.1"/>
    <property type="molecule type" value="Genomic_DNA"/>
</dbReference>
<gene>
    <name evidence="2" type="ORF">CYMTET_33882</name>
</gene>
<accession>A0AAE0FC82</accession>
<evidence type="ECO:0000313" key="3">
    <source>
        <dbReference type="Proteomes" id="UP001190700"/>
    </source>
</evidence>
<dbReference type="PANTHER" id="PTHR46880:SF5">
    <property type="entry name" value="DUF4371 DOMAIN-CONTAINING PROTEIN"/>
    <property type="match status" value="1"/>
</dbReference>
<sequence>MYLPGDDSVSEANKSVVAAFVGSRFAVARKHIRSAPVSGSDAAAAEEGIPAEYREPSKHEKTAIKSIERMLFNAPNHFCQVAGTGWRFDEYDKLYYSGKEASFCCTVCRDAGDSGEYGRGVAKRVQSKAMVSHRTTKSHLNSLKVLEDRAKSSKKRKLLEPALGAFKNWQGVGRFSVPKWKMCSLFSIIYTLAIGNVPFAHYEKEVECWKLISSYEEMFECPIPLEHYSDRRRVPEFLSYMSDLLIKSTLDLFNRARFFTLLIDECTTKSIRSSAAIYVAFRHPDSFQPVVFYLGLFELDGASGFKVFLAVLKWFAVLGIDATNRLLFFMSDGASAMLSENVGLGKRLRDRFCRAMLLIHCVCHRLPLGSEDCFKQFIELVNMDAILVQCYKFFSKSHKQRKKLEDACNEVDMKYRLLKRFHTVRWLSRGQCVERLIDLLEPFVYYLEQKESVLAVTFKNFSTLFILFAVCDMLTCLNVLSSKMQTKIWSFSHLKMYLKDALGDIEDQYVHSTTLDLEDSTQRAKYGGKRMQQFFEKVGNDGRQYYGDILFNMDKTWGECQLRVAEIAACLVVCVYARFPDIEVLTALCILDPKMLPRGDPNAEEDPLTTYGIAEIRLLYTHYSTLLVAESVEQLLEEWKKFRTMMWDVYRDAEITTFLPQVAQAYSKVGEDDRYPNMLTFVELGSVVVMQNATTERGFAHLNDIMTHDRTRMEVRTANDILTIKMLGPDLGGQNGMVRKLIGDAVDVFHRKDVDAASDNVKLMPLMHRPAPAGYQNLGLSSSDAMELEELEEVEPLSSEDEED</sequence>
<dbReference type="Proteomes" id="UP001190700">
    <property type="component" value="Unassembled WGS sequence"/>
</dbReference>
<dbReference type="InterPro" id="IPR012337">
    <property type="entry name" value="RNaseH-like_sf"/>
</dbReference>
<evidence type="ECO:0000256" key="1">
    <source>
        <dbReference type="SAM" id="MobiDB-lite"/>
    </source>
</evidence>
<keyword evidence="3" id="KW-1185">Reference proteome</keyword>
<organism evidence="2 3">
    <name type="scientific">Cymbomonas tetramitiformis</name>
    <dbReference type="NCBI Taxonomy" id="36881"/>
    <lineage>
        <taxon>Eukaryota</taxon>
        <taxon>Viridiplantae</taxon>
        <taxon>Chlorophyta</taxon>
        <taxon>Pyramimonadophyceae</taxon>
        <taxon>Pyramimonadales</taxon>
        <taxon>Pyramimonadaceae</taxon>
        <taxon>Cymbomonas</taxon>
    </lineage>
</organism>
<evidence type="ECO:0000313" key="2">
    <source>
        <dbReference type="EMBL" id="KAK3257018.1"/>
    </source>
</evidence>
<reference evidence="2 3" key="1">
    <citation type="journal article" date="2015" name="Genome Biol. Evol.">
        <title>Comparative Genomics of a Bacterivorous Green Alga Reveals Evolutionary Causalities and Consequences of Phago-Mixotrophic Mode of Nutrition.</title>
        <authorList>
            <person name="Burns J.A."/>
            <person name="Paasch A."/>
            <person name="Narechania A."/>
            <person name="Kim E."/>
        </authorList>
    </citation>
    <scope>NUCLEOTIDE SEQUENCE [LARGE SCALE GENOMIC DNA]</scope>
    <source>
        <strain evidence="2 3">PLY_AMNH</strain>
    </source>
</reference>
<protein>
    <submittedName>
        <fullName evidence="2">Uncharacterized protein</fullName>
    </submittedName>
</protein>
<proteinExistence type="predicted"/>
<dbReference type="SUPFAM" id="SSF53098">
    <property type="entry name" value="Ribonuclease H-like"/>
    <property type="match status" value="1"/>
</dbReference>
<feature type="region of interest" description="Disordered" evidence="1">
    <location>
        <begin position="784"/>
        <end position="804"/>
    </location>
</feature>
<dbReference type="AlphaFoldDB" id="A0AAE0FC82"/>
<name>A0AAE0FC82_9CHLO</name>
<comment type="caution">
    <text evidence="2">The sequence shown here is derived from an EMBL/GenBank/DDBJ whole genome shotgun (WGS) entry which is preliminary data.</text>
</comment>
<feature type="compositionally biased region" description="Acidic residues" evidence="1">
    <location>
        <begin position="786"/>
        <end position="804"/>
    </location>
</feature>